<dbReference type="GO" id="GO:0003713">
    <property type="term" value="F:transcription coactivator activity"/>
    <property type="evidence" value="ECO:0007669"/>
    <property type="project" value="InterPro"/>
</dbReference>
<gene>
    <name evidence="1" type="ORF">SYNPS1DRAFT_15268</name>
</gene>
<dbReference type="Proteomes" id="UP000278143">
    <property type="component" value="Unassembled WGS sequence"/>
</dbReference>
<dbReference type="GO" id="GO:0031490">
    <property type="term" value="F:chromatin DNA binding"/>
    <property type="evidence" value="ECO:0007669"/>
    <property type="project" value="TreeGrafter"/>
</dbReference>
<evidence type="ECO:0000313" key="1">
    <source>
        <dbReference type="EMBL" id="RKP25706.1"/>
    </source>
</evidence>
<dbReference type="EMBL" id="KZ989647">
    <property type="protein sequence ID" value="RKP25706.1"/>
    <property type="molecule type" value="Genomic_DNA"/>
</dbReference>
<proteinExistence type="predicted"/>
<dbReference type="AlphaFoldDB" id="A0A4P9YZY2"/>
<dbReference type="PANTHER" id="PTHR31606:SF1">
    <property type="entry name" value="WW DOMAIN BINDING PROTEIN 2, ISOFORM E"/>
    <property type="match status" value="1"/>
</dbReference>
<dbReference type="OrthoDB" id="1259151at2759"/>
<organism evidence="1 2">
    <name type="scientific">Syncephalis pseudoplumigaleata</name>
    <dbReference type="NCBI Taxonomy" id="1712513"/>
    <lineage>
        <taxon>Eukaryota</taxon>
        <taxon>Fungi</taxon>
        <taxon>Fungi incertae sedis</taxon>
        <taxon>Zoopagomycota</taxon>
        <taxon>Zoopagomycotina</taxon>
        <taxon>Zoopagomycetes</taxon>
        <taxon>Zoopagales</taxon>
        <taxon>Piptocephalidaceae</taxon>
        <taxon>Syncephalis</taxon>
    </lineage>
</organism>
<keyword evidence="2" id="KW-1185">Reference proteome</keyword>
<dbReference type="GO" id="GO:0005634">
    <property type="term" value="C:nucleus"/>
    <property type="evidence" value="ECO:0007669"/>
    <property type="project" value="TreeGrafter"/>
</dbReference>
<dbReference type="InterPro" id="IPR011993">
    <property type="entry name" value="PH-like_dom_sf"/>
</dbReference>
<dbReference type="InterPro" id="IPR044852">
    <property type="entry name" value="WBP2-like"/>
</dbReference>
<dbReference type="CDD" id="cd13214">
    <property type="entry name" value="PH-GRAM_WBP2"/>
    <property type="match status" value="1"/>
</dbReference>
<sequence>MSINQVALSTDGSAPVLLPNEKVFFGRQGVRLELTYGNGCYTAAAGHIYLTNQRIIYLPTPSLVGFQSLAMPLLHINQGKLTQPWFNANYFSCLVEPVYHGGLPAPSQVKLYFNEGGKQ</sequence>
<evidence type="ECO:0000313" key="2">
    <source>
        <dbReference type="Proteomes" id="UP000278143"/>
    </source>
</evidence>
<reference evidence="2" key="1">
    <citation type="journal article" date="2018" name="Nat. Microbiol.">
        <title>Leveraging single-cell genomics to expand the fungal tree of life.</title>
        <authorList>
            <person name="Ahrendt S.R."/>
            <person name="Quandt C.A."/>
            <person name="Ciobanu D."/>
            <person name="Clum A."/>
            <person name="Salamov A."/>
            <person name="Andreopoulos B."/>
            <person name="Cheng J.F."/>
            <person name="Woyke T."/>
            <person name="Pelin A."/>
            <person name="Henrissat B."/>
            <person name="Reynolds N.K."/>
            <person name="Benny G.L."/>
            <person name="Smith M.E."/>
            <person name="James T.Y."/>
            <person name="Grigoriev I.V."/>
        </authorList>
    </citation>
    <scope>NUCLEOTIDE SEQUENCE [LARGE SCALE GENOMIC DNA]</scope>
    <source>
        <strain evidence="2">Benny S71-1</strain>
    </source>
</reference>
<accession>A0A4P9YZY2</accession>
<dbReference type="SUPFAM" id="SSF50729">
    <property type="entry name" value="PH domain-like"/>
    <property type="match status" value="1"/>
</dbReference>
<dbReference type="Gene3D" id="2.30.29.30">
    <property type="entry name" value="Pleckstrin-homology domain (PH domain)/Phosphotyrosine-binding domain (PTB)"/>
    <property type="match status" value="1"/>
</dbReference>
<protein>
    <submittedName>
        <fullName evidence="1">Uncharacterized protein</fullName>
    </submittedName>
</protein>
<name>A0A4P9YZY2_9FUNG</name>
<dbReference type="PANTHER" id="PTHR31606">
    <property type="entry name" value="WW DOMAIN BINDING PROTEIN 2, ISOFORM E"/>
    <property type="match status" value="1"/>
</dbReference>